<reference evidence="2 3" key="1">
    <citation type="submission" date="2019-05" db="EMBL/GenBank/DDBJ databases">
        <title>Another draft genome of Portunus trituberculatus and its Hox gene families provides insights of decapod evolution.</title>
        <authorList>
            <person name="Jeong J.-H."/>
            <person name="Song I."/>
            <person name="Kim S."/>
            <person name="Choi T."/>
            <person name="Kim D."/>
            <person name="Ryu S."/>
            <person name="Kim W."/>
        </authorList>
    </citation>
    <scope>NUCLEOTIDE SEQUENCE [LARGE SCALE GENOMIC DNA]</scope>
    <source>
        <tissue evidence="2">Muscle</tissue>
    </source>
</reference>
<dbReference type="PANTHER" id="PTHR45943:SF1">
    <property type="entry name" value="E3 UBIQUITIN-PROTEIN LIGASE MYCBP2"/>
    <property type="match status" value="1"/>
</dbReference>
<keyword evidence="3" id="KW-1185">Reference proteome</keyword>
<proteinExistence type="predicted"/>
<comment type="caution">
    <text evidence="2">The sequence shown here is derived from an EMBL/GenBank/DDBJ whole genome shotgun (WGS) entry which is preliminary data.</text>
</comment>
<dbReference type="GO" id="GO:0008582">
    <property type="term" value="P:regulation of synaptic assembly at neuromuscular junction"/>
    <property type="evidence" value="ECO:0007669"/>
    <property type="project" value="TreeGrafter"/>
</dbReference>
<evidence type="ECO:0000256" key="1">
    <source>
        <dbReference type="SAM" id="MobiDB-lite"/>
    </source>
</evidence>
<feature type="compositionally biased region" description="Basic and acidic residues" evidence="1">
    <location>
        <begin position="210"/>
        <end position="219"/>
    </location>
</feature>
<dbReference type="GO" id="GO:0005634">
    <property type="term" value="C:nucleus"/>
    <property type="evidence" value="ECO:0007669"/>
    <property type="project" value="TreeGrafter"/>
</dbReference>
<sequence>MLPTEASHQESPASDSEVPRGRPFHRSISVNVGTSGQDWTSAAASASASHHEQDQKAVVVLRKRNNSSGENAELVQQHHYEDCLSDDPPILSPADGGSSLLVHPSAALERLATSIERGGGPGGDPGGRARQVIIRPIMAFIFQNHDLETLAFAMRHATRKAAARVYAMQALNWLLRSVTQPTCLHDLLWCFVAALTPASPHHGTPAASQEDPHQQDQQHVHHQREKAHDLVSWEGSKGDLARDGMERDKDSERKNTNHFIN</sequence>
<dbReference type="OrthoDB" id="6050183at2759"/>
<organism evidence="2 3">
    <name type="scientific">Portunus trituberculatus</name>
    <name type="common">Swimming crab</name>
    <name type="synonym">Neptunus trituberculatus</name>
    <dbReference type="NCBI Taxonomy" id="210409"/>
    <lineage>
        <taxon>Eukaryota</taxon>
        <taxon>Metazoa</taxon>
        <taxon>Ecdysozoa</taxon>
        <taxon>Arthropoda</taxon>
        <taxon>Crustacea</taxon>
        <taxon>Multicrustacea</taxon>
        <taxon>Malacostraca</taxon>
        <taxon>Eumalacostraca</taxon>
        <taxon>Eucarida</taxon>
        <taxon>Decapoda</taxon>
        <taxon>Pleocyemata</taxon>
        <taxon>Brachyura</taxon>
        <taxon>Eubrachyura</taxon>
        <taxon>Portunoidea</taxon>
        <taxon>Portunidae</taxon>
        <taxon>Portuninae</taxon>
        <taxon>Portunus</taxon>
    </lineage>
</organism>
<dbReference type="PANTHER" id="PTHR45943">
    <property type="entry name" value="E3 UBIQUITIN-PROTEIN LIGASE MYCBP2"/>
    <property type="match status" value="1"/>
</dbReference>
<dbReference type="GO" id="GO:0007411">
    <property type="term" value="P:axon guidance"/>
    <property type="evidence" value="ECO:0007669"/>
    <property type="project" value="TreeGrafter"/>
</dbReference>
<gene>
    <name evidence="2" type="primary">hiw_1</name>
    <name evidence="2" type="ORF">E2C01_057830</name>
</gene>
<feature type="region of interest" description="Disordered" evidence="1">
    <location>
        <begin position="1"/>
        <end position="36"/>
    </location>
</feature>
<evidence type="ECO:0000313" key="2">
    <source>
        <dbReference type="EMBL" id="MPC63728.1"/>
    </source>
</evidence>
<dbReference type="EMBL" id="VSRR010021197">
    <property type="protein sequence ID" value="MPC63728.1"/>
    <property type="molecule type" value="Genomic_DNA"/>
</dbReference>
<feature type="region of interest" description="Disordered" evidence="1">
    <location>
        <begin position="200"/>
        <end position="261"/>
    </location>
</feature>
<dbReference type="GO" id="GO:0005886">
    <property type="term" value="C:plasma membrane"/>
    <property type="evidence" value="ECO:0007669"/>
    <property type="project" value="TreeGrafter"/>
</dbReference>
<name>A0A5B7H3Q2_PORTR</name>
<dbReference type="GO" id="GO:0061630">
    <property type="term" value="F:ubiquitin protein ligase activity"/>
    <property type="evidence" value="ECO:0007669"/>
    <property type="project" value="TreeGrafter"/>
</dbReference>
<evidence type="ECO:0000313" key="3">
    <source>
        <dbReference type="Proteomes" id="UP000324222"/>
    </source>
</evidence>
<protein>
    <submittedName>
        <fullName evidence="2">E3 ubiquitin-protein ligase highwire</fullName>
    </submittedName>
</protein>
<dbReference type="AlphaFoldDB" id="A0A5B7H3Q2"/>
<feature type="compositionally biased region" description="Basic and acidic residues" evidence="1">
    <location>
        <begin position="226"/>
        <end position="255"/>
    </location>
</feature>
<dbReference type="Proteomes" id="UP000324222">
    <property type="component" value="Unassembled WGS sequence"/>
</dbReference>
<accession>A0A5B7H3Q2</accession>